<comment type="caution">
    <text evidence="5">The sequence shown here is derived from an EMBL/GenBank/DDBJ whole genome shotgun (WGS) entry which is preliminary data.</text>
</comment>
<dbReference type="SUPFAM" id="SSF55486">
    <property type="entry name" value="Metalloproteases ('zincins'), catalytic domain"/>
    <property type="match status" value="1"/>
</dbReference>
<feature type="domain" description="Peptidase M43 pregnancy-associated plasma-A" evidence="3">
    <location>
        <begin position="186"/>
        <end position="293"/>
    </location>
</feature>
<gene>
    <name evidence="5" type="ORF">ACFFU1_15630</name>
</gene>
<keyword evidence="5" id="KW-0482">Metalloprotease</keyword>
<accession>A0ABV5H3K8</accession>
<feature type="signal peptide" evidence="2">
    <location>
        <begin position="1"/>
        <end position="26"/>
    </location>
</feature>
<evidence type="ECO:0000313" key="5">
    <source>
        <dbReference type="EMBL" id="MFB9106336.1"/>
    </source>
</evidence>
<dbReference type="Pfam" id="PF05572">
    <property type="entry name" value="Peptidase_M43"/>
    <property type="match status" value="1"/>
</dbReference>
<dbReference type="InterPro" id="IPR008754">
    <property type="entry name" value="Peptidase_M43"/>
</dbReference>
<evidence type="ECO:0000256" key="1">
    <source>
        <dbReference type="ARBA" id="ARBA00022729"/>
    </source>
</evidence>
<evidence type="ECO:0000259" key="3">
    <source>
        <dbReference type="Pfam" id="PF05572"/>
    </source>
</evidence>
<name>A0ABV5H3K8_9FLAO</name>
<keyword evidence="5" id="KW-0378">Hydrolase</keyword>
<dbReference type="InterPro" id="IPR024079">
    <property type="entry name" value="MetalloPept_cat_dom_sf"/>
</dbReference>
<dbReference type="NCBIfam" id="TIGR04183">
    <property type="entry name" value="Por_Secre_tail"/>
    <property type="match status" value="1"/>
</dbReference>
<dbReference type="InterPro" id="IPR026444">
    <property type="entry name" value="Secre_tail"/>
</dbReference>
<evidence type="ECO:0000259" key="4">
    <source>
        <dbReference type="Pfam" id="PF18962"/>
    </source>
</evidence>
<keyword evidence="5" id="KW-0645">Protease</keyword>
<evidence type="ECO:0000256" key="2">
    <source>
        <dbReference type="SAM" id="SignalP"/>
    </source>
</evidence>
<reference evidence="5 6" key="1">
    <citation type="submission" date="2024-09" db="EMBL/GenBank/DDBJ databases">
        <authorList>
            <person name="Sun Q."/>
            <person name="Mori K."/>
        </authorList>
    </citation>
    <scope>NUCLEOTIDE SEQUENCE [LARGE SCALE GENOMIC DNA]</scope>
    <source>
        <strain evidence="5 6">CECT 8300</strain>
    </source>
</reference>
<dbReference type="GO" id="GO:0008237">
    <property type="term" value="F:metallopeptidase activity"/>
    <property type="evidence" value="ECO:0007669"/>
    <property type="project" value="UniProtKB-KW"/>
</dbReference>
<keyword evidence="1 2" id="KW-0732">Signal</keyword>
<organism evidence="5 6">
    <name type="scientific">Algibacter miyuki</name>
    <dbReference type="NCBI Taxonomy" id="1306933"/>
    <lineage>
        <taxon>Bacteria</taxon>
        <taxon>Pseudomonadati</taxon>
        <taxon>Bacteroidota</taxon>
        <taxon>Flavobacteriia</taxon>
        <taxon>Flavobacteriales</taxon>
        <taxon>Flavobacteriaceae</taxon>
        <taxon>Algibacter</taxon>
    </lineage>
</organism>
<feature type="chain" id="PRO_5046161969" evidence="2">
    <location>
        <begin position="27"/>
        <end position="398"/>
    </location>
</feature>
<dbReference type="EMBL" id="JBHMFA010000017">
    <property type="protein sequence ID" value="MFB9106336.1"/>
    <property type="molecule type" value="Genomic_DNA"/>
</dbReference>
<protein>
    <submittedName>
        <fullName evidence="5">Zinc-dependent metalloprotease</fullName>
    </submittedName>
</protein>
<evidence type="ECO:0000313" key="6">
    <source>
        <dbReference type="Proteomes" id="UP001589590"/>
    </source>
</evidence>
<dbReference type="Proteomes" id="UP001589590">
    <property type="component" value="Unassembled WGS sequence"/>
</dbReference>
<dbReference type="Gene3D" id="3.40.390.10">
    <property type="entry name" value="Collagenase (Catalytic Domain)"/>
    <property type="match status" value="1"/>
</dbReference>
<keyword evidence="6" id="KW-1185">Reference proteome</keyword>
<dbReference type="Pfam" id="PF18962">
    <property type="entry name" value="Por_Secre_tail"/>
    <property type="match status" value="1"/>
</dbReference>
<dbReference type="RefSeq" id="WP_290270184.1">
    <property type="nucleotide sequence ID" value="NZ_JAUFQP010000010.1"/>
</dbReference>
<sequence length="398" mass="44089">MNVSLKNIPALVFFILTLLFSANGFAQTEEVLECQTVNSAEALNYFNAHKKELKAVESLFAQKRSANSKGGDAPILEDIPVKVHIIRYSNGTGGLNEFDLTETFRHLNNEFNGARVGFSLWEGINFIDNSTLIRFKKGDEKTLIDDHYVPGILNIYFSEYVTNASKASICGYSENTENRDIVVLKNSCAMNSSTLAHEIGHILSLVHTHGINNTSLTTELVDGSNCDTDGDGICDTPADPGLSDDNVNNFCKYTGKETDANGDAFTPDTSNMMSYSRKACRSYFSTQQIIRMYTYFILEKNRFTKPGIVPEVITETPLAPESLKAVKLYPNPIQNENIHLTTSDISADIQFQISNYQGQILASGRVKNNEIEVGNLSSGSYLLYLNNGNSTVTRKFIK</sequence>
<proteinExistence type="predicted"/>
<feature type="domain" description="Secretion system C-terminal sorting" evidence="4">
    <location>
        <begin position="328"/>
        <end position="397"/>
    </location>
</feature>